<name>A0A2J6S5U7_HYAVF</name>
<evidence type="ECO:0000313" key="3">
    <source>
        <dbReference type="Proteomes" id="UP000235786"/>
    </source>
</evidence>
<keyword evidence="3" id="KW-1185">Reference proteome</keyword>
<dbReference type="AlphaFoldDB" id="A0A2J6S5U7"/>
<accession>A0A2J6S5U7</accession>
<proteinExistence type="predicted"/>
<dbReference type="EMBL" id="KZ613939">
    <property type="protein sequence ID" value="PMD46126.1"/>
    <property type="molecule type" value="Genomic_DNA"/>
</dbReference>
<dbReference type="Proteomes" id="UP000235786">
    <property type="component" value="Unassembled WGS sequence"/>
</dbReference>
<feature type="compositionally biased region" description="Polar residues" evidence="1">
    <location>
        <begin position="52"/>
        <end position="70"/>
    </location>
</feature>
<sequence>MALTSPSNKPTRALLPSTAPPAECVSKRMNKSISSTRKPQELDFQNTIRACSQKQPADNPSNSRATSFANMTAPPPFLYATDGTNDMKCKPRNSRPETTNVVARRMIFSALGMKMPKKTEKERAFDTAIKERAMRRRSQGKELIVREKKEADLAEAAV</sequence>
<evidence type="ECO:0000256" key="1">
    <source>
        <dbReference type="SAM" id="MobiDB-lite"/>
    </source>
</evidence>
<dbReference type="OrthoDB" id="5418203at2759"/>
<feature type="region of interest" description="Disordered" evidence="1">
    <location>
        <begin position="52"/>
        <end position="97"/>
    </location>
</feature>
<feature type="region of interest" description="Disordered" evidence="1">
    <location>
        <begin position="1"/>
        <end position="21"/>
    </location>
</feature>
<reference evidence="2 3" key="1">
    <citation type="submission" date="2016-04" db="EMBL/GenBank/DDBJ databases">
        <title>A degradative enzymes factory behind the ericoid mycorrhizal symbiosis.</title>
        <authorList>
            <consortium name="DOE Joint Genome Institute"/>
            <person name="Martino E."/>
            <person name="Morin E."/>
            <person name="Grelet G."/>
            <person name="Kuo A."/>
            <person name="Kohler A."/>
            <person name="Daghino S."/>
            <person name="Barry K."/>
            <person name="Choi C."/>
            <person name="Cichocki N."/>
            <person name="Clum A."/>
            <person name="Copeland A."/>
            <person name="Hainaut M."/>
            <person name="Haridas S."/>
            <person name="Labutti K."/>
            <person name="Lindquist E."/>
            <person name="Lipzen A."/>
            <person name="Khouja H.-R."/>
            <person name="Murat C."/>
            <person name="Ohm R."/>
            <person name="Olson A."/>
            <person name="Spatafora J."/>
            <person name="Veneault-Fourrey C."/>
            <person name="Henrissat B."/>
            <person name="Grigoriev I."/>
            <person name="Martin F."/>
            <person name="Perotto S."/>
        </authorList>
    </citation>
    <scope>NUCLEOTIDE SEQUENCE [LARGE SCALE GENOMIC DNA]</scope>
    <source>
        <strain evidence="2 3">F</strain>
    </source>
</reference>
<protein>
    <submittedName>
        <fullName evidence="2">Uncharacterized protein</fullName>
    </submittedName>
</protein>
<feature type="compositionally biased region" description="Polar residues" evidence="1">
    <location>
        <begin position="1"/>
        <end position="10"/>
    </location>
</feature>
<organism evidence="2 3">
    <name type="scientific">Hyaloscypha variabilis (strain UAMH 11265 / GT02V1 / F)</name>
    <name type="common">Meliniomyces variabilis</name>
    <dbReference type="NCBI Taxonomy" id="1149755"/>
    <lineage>
        <taxon>Eukaryota</taxon>
        <taxon>Fungi</taxon>
        <taxon>Dikarya</taxon>
        <taxon>Ascomycota</taxon>
        <taxon>Pezizomycotina</taxon>
        <taxon>Leotiomycetes</taxon>
        <taxon>Helotiales</taxon>
        <taxon>Hyaloscyphaceae</taxon>
        <taxon>Hyaloscypha</taxon>
        <taxon>Hyaloscypha variabilis</taxon>
    </lineage>
</organism>
<evidence type="ECO:0000313" key="2">
    <source>
        <dbReference type="EMBL" id="PMD46126.1"/>
    </source>
</evidence>
<gene>
    <name evidence="2" type="ORF">L207DRAFT_206241</name>
</gene>